<accession>A0A2S2DVL2</accession>
<sequence length="88" mass="9788">MKKFDRVDFVILETIQPIMSDSLILESTITCPHCAQQATETMPVNACQYFYVCTFCGELLKPKPGDCCVFCSYGSVPCPPIQQGNHCC</sequence>
<evidence type="ECO:0000313" key="2">
    <source>
        <dbReference type="Proteomes" id="UP000245468"/>
    </source>
</evidence>
<dbReference type="AlphaFoldDB" id="A0A2S2DVL2"/>
<dbReference type="InterPro" id="IPR047677">
    <property type="entry name" value="GDCCVxC"/>
</dbReference>
<reference evidence="2" key="1">
    <citation type="submission" date="2018-05" db="EMBL/GenBank/DDBJ databases">
        <title>Pseudarcicella sp. HME7025 Genome sequencing and assembly.</title>
        <authorList>
            <person name="Kim H."/>
            <person name="Kang H."/>
            <person name="Joh K."/>
        </authorList>
    </citation>
    <scope>NUCLEOTIDE SEQUENCE [LARGE SCALE GENOMIC DNA]</scope>
    <source>
        <strain evidence="2">HME7025</strain>
    </source>
</reference>
<evidence type="ECO:0000313" key="1">
    <source>
        <dbReference type="EMBL" id="AWL09441.1"/>
    </source>
</evidence>
<protein>
    <submittedName>
        <fullName evidence="1">Uncharacterized protein</fullName>
    </submittedName>
</protein>
<dbReference type="KEGG" id="psez:HME7025_01586"/>
<dbReference type="NCBIfam" id="NF041374">
    <property type="entry name" value="GDCCVxC"/>
    <property type="match status" value="1"/>
</dbReference>
<name>A0A2S2DVL2_9BACT</name>
<dbReference type="EMBL" id="CP029346">
    <property type="protein sequence ID" value="AWL09441.1"/>
    <property type="molecule type" value="Genomic_DNA"/>
</dbReference>
<gene>
    <name evidence="1" type="ORF">HME7025_01586</name>
</gene>
<proteinExistence type="predicted"/>
<keyword evidence="2" id="KW-1185">Reference proteome</keyword>
<dbReference type="Proteomes" id="UP000245468">
    <property type="component" value="Chromosome"/>
</dbReference>
<organism evidence="1 2">
    <name type="scientific">Aquirufa nivalisilvae</name>
    <dbReference type="NCBI Taxonomy" id="2516557"/>
    <lineage>
        <taxon>Bacteria</taxon>
        <taxon>Pseudomonadati</taxon>
        <taxon>Bacteroidota</taxon>
        <taxon>Cytophagia</taxon>
        <taxon>Cytophagales</taxon>
        <taxon>Flectobacillaceae</taxon>
        <taxon>Aquirufa</taxon>
    </lineage>
</organism>